<name>A0ABD1QWS6_9LAMI</name>
<keyword evidence="2" id="KW-1185">Reference proteome</keyword>
<dbReference type="AlphaFoldDB" id="A0ABD1QWS6"/>
<organism evidence="1 2">
    <name type="scientific">Abeliophyllum distichum</name>
    <dbReference type="NCBI Taxonomy" id="126358"/>
    <lineage>
        <taxon>Eukaryota</taxon>
        <taxon>Viridiplantae</taxon>
        <taxon>Streptophyta</taxon>
        <taxon>Embryophyta</taxon>
        <taxon>Tracheophyta</taxon>
        <taxon>Spermatophyta</taxon>
        <taxon>Magnoliopsida</taxon>
        <taxon>eudicotyledons</taxon>
        <taxon>Gunneridae</taxon>
        <taxon>Pentapetalae</taxon>
        <taxon>asterids</taxon>
        <taxon>lamiids</taxon>
        <taxon>Lamiales</taxon>
        <taxon>Oleaceae</taxon>
        <taxon>Forsythieae</taxon>
        <taxon>Abeliophyllum</taxon>
    </lineage>
</organism>
<sequence length="130" mass="14590">MAMQSYTGQYPLFLPGTTQGNIIDQYQPGHTCIVIYGNAKHIGQSDPSFLHGDVCIDMHDGYVAMGSNDQYQPPEPVTQVHGDVGSSSRFAASTSNDDDDAYFNYRLKNWQSSVISWILYRNLVINKFFL</sequence>
<accession>A0ABD1QWS6</accession>
<evidence type="ECO:0000313" key="1">
    <source>
        <dbReference type="EMBL" id="KAL2480664.1"/>
    </source>
</evidence>
<comment type="caution">
    <text evidence="1">The sequence shown here is derived from an EMBL/GenBank/DDBJ whole genome shotgun (WGS) entry which is preliminary data.</text>
</comment>
<dbReference type="EMBL" id="JBFOLK010000010">
    <property type="protein sequence ID" value="KAL2480664.1"/>
    <property type="molecule type" value="Genomic_DNA"/>
</dbReference>
<evidence type="ECO:0000313" key="2">
    <source>
        <dbReference type="Proteomes" id="UP001604336"/>
    </source>
</evidence>
<proteinExistence type="predicted"/>
<protein>
    <submittedName>
        <fullName evidence="1">Uncharacterized protein</fullName>
    </submittedName>
</protein>
<dbReference type="Proteomes" id="UP001604336">
    <property type="component" value="Unassembled WGS sequence"/>
</dbReference>
<gene>
    <name evidence="1" type="ORF">Adt_33630</name>
</gene>
<reference evidence="2" key="1">
    <citation type="submission" date="2024-07" db="EMBL/GenBank/DDBJ databases">
        <title>Two chromosome-level genome assemblies of Korean endemic species Abeliophyllum distichum and Forsythia ovata (Oleaceae).</title>
        <authorList>
            <person name="Jang H."/>
        </authorList>
    </citation>
    <scope>NUCLEOTIDE SEQUENCE [LARGE SCALE GENOMIC DNA]</scope>
</reference>